<comment type="caution">
    <text evidence="2">The sequence shown here is derived from an EMBL/GenBank/DDBJ whole genome shotgun (WGS) entry which is preliminary data.</text>
</comment>
<dbReference type="EMBL" id="SMLL01000008">
    <property type="protein sequence ID" value="TFY96846.1"/>
    <property type="molecule type" value="Genomic_DNA"/>
</dbReference>
<organism evidence="2 3">
    <name type="scientific">Ramlibacter rhizophilus</name>
    <dbReference type="NCBI Taxonomy" id="1781167"/>
    <lineage>
        <taxon>Bacteria</taxon>
        <taxon>Pseudomonadati</taxon>
        <taxon>Pseudomonadota</taxon>
        <taxon>Betaproteobacteria</taxon>
        <taxon>Burkholderiales</taxon>
        <taxon>Comamonadaceae</taxon>
        <taxon>Ramlibacter</taxon>
    </lineage>
</organism>
<keyword evidence="1" id="KW-1133">Transmembrane helix</keyword>
<gene>
    <name evidence="2" type="ORF">EZ242_19420</name>
</gene>
<sequence>MTPRFAHTRASAAARTVIARLVIWFVVAATLAGAATGWLQARDPLWQPAHGSAQSRIGTVLLLLVVAAAITLHRGICSARLRRRMIRAAAGLE</sequence>
<keyword evidence="3" id="KW-1185">Reference proteome</keyword>
<proteinExistence type="predicted"/>
<keyword evidence="1" id="KW-0812">Transmembrane</keyword>
<dbReference type="AlphaFoldDB" id="A0A4Z0BC85"/>
<evidence type="ECO:0000313" key="2">
    <source>
        <dbReference type="EMBL" id="TFY96846.1"/>
    </source>
</evidence>
<name>A0A4Z0BC85_9BURK</name>
<dbReference type="Proteomes" id="UP000297564">
    <property type="component" value="Unassembled WGS sequence"/>
</dbReference>
<feature type="transmembrane region" description="Helical" evidence="1">
    <location>
        <begin position="21"/>
        <end position="39"/>
    </location>
</feature>
<reference evidence="2 3" key="1">
    <citation type="submission" date="2019-03" db="EMBL/GenBank/DDBJ databases">
        <title>Ramlibacter rhizophilus CCTCC AB2015357, whole genome shotgun sequence.</title>
        <authorList>
            <person name="Zhang X."/>
            <person name="Feng G."/>
            <person name="Zhu H."/>
        </authorList>
    </citation>
    <scope>NUCLEOTIDE SEQUENCE [LARGE SCALE GENOMIC DNA]</scope>
    <source>
        <strain evidence="2 3">CCTCC AB2015357</strain>
    </source>
</reference>
<accession>A0A4Z0BC85</accession>
<evidence type="ECO:0000256" key="1">
    <source>
        <dbReference type="SAM" id="Phobius"/>
    </source>
</evidence>
<evidence type="ECO:0000313" key="3">
    <source>
        <dbReference type="Proteomes" id="UP000297564"/>
    </source>
</evidence>
<protein>
    <submittedName>
        <fullName evidence="2">Uncharacterized protein</fullName>
    </submittedName>
</protein>
<keyword evidence="1" id="KW-0472">Membrane</keyword>
<feature type="transmembrane region" description="Helical" evidence="1">
    <location>
        <begin position="59"/>
        <end position="77"/>
    </location>
</feature>
<dbReference type="RefSeq" id="WP_135286857.1">
    <property type="nucleotide sequence ID" value="NZ_SMLL01000008.1"/>
</dbReference>